<comment type="caution">
    <text evidence="1">The sequence shown here is derived from an EMBL/GenBank/DDBJ whole genome shotgun (WGS) entry which is preliminary data.</text>
</comment>
<gene>
    <name evidence="1" type="ORF">CJF24_12615</name>
</gene>
<keyword evidence="2" id="KW-1185">Reference proteome</keyword>
<dbReference type="EMBL" id="NQMC01000034">
    <property type="protein sequence ID" value="TYD43847.1"/>
    <property type="molecule type" value="Genomic_DNA"/>
</dbReference>
<reference evidence="1 2" key="1">
    <citation type="submission" date="2017-08" db="EMBL/GenBank/DDBJ databases">
        <title>Aeromonas veronii bv sobria strain NS22 whole genome sequencing.</title>
        <authorList>
            <person name="Katharios P."/>
            <person name="Ha V.Q."/>
            <person name="Smyrli M."/>
        </authorList>
    </citation>
    <scope>NUCLEOTIDE SEQUENCE [LARGE SCALE GENOMIC DNA]</scope>
    <source>
        <strain evidence="1 2">NS22</strain>
    </source>
</reference>
<proteinExistence type="predicted"/>
<dbReference type="SUPFAM" id="SSF56784">
    <property type="entry name" value="HAD-like"/>
    <property type="match status" value="1"/>
</dbReference>
<name>A0ABY3MKC3_AERVE</name>
<evidence type="ECO:0000313" key="2">
    <source>
        <dbReference type="Proteomes" id="UP000323129"/>
    </source>
</evidence>
<dbReference type="InterPro" id="IPR036412">
    <property type="entry name" value="HAD-like_sf"/>
</dbReference>
<sequence>MVHFRNKNIDIGFYLNSQVDEARKVKNILDGISLSAPIINGKKSLSSGDKCMLPKLKTPTYNYLQLIESAKWVSFDIFDTLVQRVVRTPKDIFYYVGLELRDIIGVEPDEFSLLRGEVEKMVRENSVHEEVNIDEIYLELLKKLNLPSSLSQKLVEVEVAVEIKYSLPRKSGVELFSYANKMGKSIFLMSDMYLKKSHIIDLLNKHGIDVPINKIYVSSEVRLQKHSGNLFSRFISENELKPEDGLHIGDNEIGDKKSAELNGIKSLLIPKAYDLFKKNKYFHKEITNKKSFGTSVYSGLLISKLYDDSLTSTDGVTCGDKHLLGCSVMGPLLVSFSKWLYKHCVENNIADVYFLSRDGKIFKKAFELLYPKGKVSTNYLYASRRSFNFPSVTTKAQIEELMKAPFQPCSLAYLIQNRLGINIDILPPDILNSFNFDRIVSRGDKDIFKFVDMAENIILNNAKTERDALDLYLRSNK</sequence>
<dbReference type="Proteomes" id="UP000323129">
    <property type="component" value="Unassembled WGS sequence"/>
</dbReference>
<dbReference type="InterPro" id="IPR023214">
    <property type="entry name" value="HAD_sf"/>
</dbReference>
<dbReference type="Gene3D" id="3.40.50.1000">
    <property type="entry name" value="HAD superfamily/HAD-like"/>
    <property type="match status" value="1"/>
</dbReference>
<evidence type="ECO:0008006" key="3">
    <source>
        <dbReference type="Google" id="ProtNLM"/>
    </source>
</evidence>
<organism evidence="1 2">
    <name type="scientific">Aeromonas veronii</name>
    <dbReference type="NCBI Taxonomy" id="654"/>
    <lineage>
        <taxon>Bacteria</taxon>
        <taxon>Pseudomonadati</taxon>
        <taxon>Pseudomonadota</taxon>
        <taxon>Gammaproteobacteria</taxon>
        <taxon>Aeromonadales</taxon>
        <taxon>Aeromonadaceae</taxon>
        <taxon>Aeromonas</taxon>
    </lineage>
</organism>
<accession>A0ABY3MKC3</accession>
<protein>
    <recommendedName>
        <fullName evidence="3">HAD family hydrolase</fullName>
    </recommendedName>
</protein>
<evidence type="ECO:0000313" key="1">
    <source>
        <dbReference type="EMBL" id="TYD43847.1"/>
    </source>
</evidence>
<dbReference type="Gene3D" id="1.10.150.400">
    <property type="match status" value="1"/>
</dbReference>